<proteinExistence type="predicted"/>
<protein>
    <recommendedName>
        <fullName evidence="4">META domain-containing protein</fullName>
    </recommendedName>
</protein>
<evidence type="ECO:0008006" key="4">
    <source>
        <dbReference type="Google" id="ProtNLM"/>
    </source>
</evidence>
<organism evidence="2 3">
    <name type="scientific">Parasedimentitalea marina</name>
    <dbReference type="NCBI Taxonomy" id="2483033"/>
    <lineage>
        <taxon>Bacteria</taxon>
        <taxon>Pseudomonadati</taxon>
        <taxon>Pseudomonadota</taxon>
        <taxon>Alphaproteobacteria</taxon>
        <taxon>Rhodobacterales</taxon>
        <taxon>Paracoccaceae</taxon>
        <taxon>Parasedimentitalea</taxon>
    </lineage>
</organism>
<dbReference type="Proteomes" id="UP000283063">
    <property type="component" value="Chromosome"/>
</dbReference>
<keyword evidence="3" id="KW-1185">Reference proteome</keyword>
<evidence type="ECO:0000313" key="2">
    <source>
        <dbReference type="EMBL" id="AZV78846.1"/>
    </source>
</evidence>
<evidence type="ECO:0000256" key="1">
    <source>
        <dbReference type="SAM" id="SignalP"/>
    </source>
</evidence>
<dbReference type="KEGG" id="sedi:EBB79_13855"/>
<sequence>MTKLFRRGILLPAFVALALTGLAGCAMDDEDDVRARVGDWVTLGDTSYFKSTMDCTAGVFAVEGTRITSLIAKARSVATGMTLLKDGTAVAFDVKGLSPNAVSEQIMSKDLPQGLGVLSSGIAGKNCMSDPVKDAYLRALLDPDSVLMFDPDGNVMAVLDRSNATLYYARGTV</sequence>
<dbReference type="OrthoDB" id="7870860at2"/>
<keyword evidence="1" id="KW-0732">Signal</keyword>
<feature type="chain" id="PRO_5019000249" description="META domain-containing protein" evidence="1">
    <location>
        <begin position="19"/>
        <end position="173"/>
    </location>
</feature>
<dbReference type="PROSITE" id="PS51257">
    <property type="entry name" value="PROKAR_LIPOPROTEIN"/>
    <property type="match status" value="1"/>
</dbReference>
<feature type="signal peptide" evidence="1">
    <location>
        <begin position="1"/>
        <end position="18"/>
    </location>
</feature>
<dbReference type="RefSeq" id="WP_127749395.1">
    <property type="nucleotide sequence ID" value="NZ_CP033219.1"/>
</dbReference>
<dbReference type="EMBL" id="CP033219">
    <property type="protein sequence ID" value="AZV78846.1"/>
    <property type="molecule type" value="Genomic_DNA"/>
</dbReference>
<accession>A0A3T0N484</accession>
<reference evidence="2 3" key="1">
    <citation type="submission" date="2018-10" db="EMBL/GenBank/DDBJ databases">
        <title>Parasedimentitalea marina sp. nov., a psychrophilic bacterium isolated from deep seawater of the New Britain Trench.</title>
        <authorList>
            <person name="Cao J."/>
        </authorList>
    </citation>
    <scope>NUCLEOTIDE SEQUENCE [LARGE SCALE GENOMIC DNA]</scope>
    <source>
        <strain evidence="2 3">W43</strain>
    </source>
</reference>
<dbReference type="AlphaFoldDB" id="A0A3T0N484"/>
<gene>
    <name evidence="2" type="ORF">EBB79_13855</name>
</gene>
<evidence type="ECO:0000313" key="3">
    <source>
        <dbReference type="Proteomes" id="UP000283063"/>
    </source>
</evidence>
<name>A0A3T0N484_9RHOB</name>